<dbReference type="Gene3D" id="3.30.1330.60">
    <property type="entry name" value="OmpA-like domain"/>
    <property type="match status" value="1"/>
</dbReference>
<evidence type="ECO:0000313" key="11">
    <source>
        <dbReference type="EMBL" id="MUI14692.1"/>
    </source>
</evidence>
<comment type="caution">
    <text evidence="11">The sequence shown here is derived from an EMBL/GenBank/DDBJ whole genome shotgun (WGS) entry which is preliminary data.</text>
</comment>
<feature type="region of interest" description="Disordered" evidence="8">
    <location>
        <begin position="244"/>
        <end position="268"/>
    </location>
</feature>
<dbReference type="CDD" id="cd07185">
    <property type="entry name" value="OmpA_C-like"/>
    <property type="match status" value="1"/>
</dbReference>
<organism evidence="11 12">
    <name type="scientific">Pseudoduganella dura</name>
    <dbReference type="NCBI Taxonomy" id="321982"/>
    <lineage>
        <taxon>Bacteria</taxon>
        <taxon>Pseudomonadati</taxon>
        <taxon>Pseudomonadota</taxon>
        <taxon>Betaproteobacteria</taxon>
        <taxon>Burkholderiales</taxon>
        <taxon>Oxalobacteraceae</taxon>
        <taxon>Telluria group</taxon>
        <taxon>Pseudoduganella</taxon>
    </lineage>
</organism>
<gene>
    <name evidence="11" type="primary">motD</name>
    <name evidence="11" type="ORF">GJV26_19830</name>
</gene>
<dbReference type="InterPro" id="IPR006665">
    <property type="entry name" value="OmpA-like"/>
</dbReference>
<dbReference type="Pfam" id="PF00691">
    <property type="entry name" value="OmpA"/>
    <property type="match status" value="1"/>
</dbReference>
<name>A0A6I3XN78_9BURK</name>
<dbReference type="InterPro" id="IPR036737">
    <property type="entry name" value="OmpA-like_sf"/>
</dbReference>
<keyword evidence="11" id="KW-0282">Flagellum</keyword>
<feature type="domain" description="OmpA-like" evidence="10">
    <location>
        <begin position="125"/>
        <end position="244"/>
    </location>
</feature>
<dbReference type="Proteomes" id="UP000431684">
    <property type="component" value="Unassembled WGS sequence"/>
</dbReference>
<dbReference type="SUPFAM" id="SSF103088">
    <property type="entry name" value="OmpA-like"/>
    <property type="match status" value="1"/>
</dbReference>
<reference evidence="11 12" key="1">
    <citation type="submission" date="2019-11" db="EMBL/GenBank/DDBJ databases">
        <title>Draft Genome Sequences of Six Type Strains of the Genus Massilia.</title>
        <authorList>
            <person name="Miess H."/>
            <person name="Frediansyah A."/>
            <person name="Goeker M."/>
            <person name="Gross H."/>
        </authorList>
    </citation>
    <scope>NUCLEOTIDE SEQUENCE [LARGE SCALE GENOMIC DNA]</scope>
    <source>
        <strain evidence="11 12">DSM 17513</strain>
    </source>
</reference>
<accession>A0A6I3XN78</accession>
<keyword evidence="4 9" id="KW-0812">Transmembrane</keyword>
<comment type="subcellular location">
    <subcellularLocation>
        <location evidence="1">Cell membrane</location>
        <topology evidence="1">Single-pass membrane protein</topology>
    </subcellularLocation>
</comment>
<dbReference type="PANTHER" id="PTHR30329">
    <property type="entry name" value="STATOR ELEMENT OF FLAGELLAR MOTOR COMPLEX"/>
    <property type="match status" value="1"/>
</dbReference>
<dbReference type="OrthoDB" id="9815217at2"/>
<evidence type="ECO:0000256" key="6">
    <source>
        <dbReference type="ARBA" id="ARBA00023136"/>
    </source>
</evidence>
<evidence type="ECO:0000256" key="5">
    <source>
        <dbReference type="ARBA" id="ARBA00022989"/>
    </source>
</evidence>
<feature type="transmembrane region" description="Helical" evidence="9">
    <location>
        <begin position="21"/>
        <end position="43"/>
    </location>
</feature>
<evidence type="ECO:0000313" key="12">
    <source>
        <dbReference type="Proteomes" id="UP000431684"/>
    </source>
</evidence>
<keyword evidence="3" id="KW-1003">Cell membrane</keyword>
<keyword evidence="5 9" id="KW-1133">Transmembrane helix</keyword>
<evidence type="ECO:0000256" key="4">
    <source>
        <dbReference type="ARBA" id="ARBA00022692"/>
    </source>
</evidence>
<evidence type="ECO:0000256" key="7">
    <source>
        <dbReference type="PROSITE-ProRule" id="PRU00473"/>
    </source>
</evidence>
<evidence type="ECO:0000256" key="8">
    <source>
        <dbReference type="SAM" id="MobiDB-lite"/>
    </source>
</evidence>
<keyword evidence="12" id="KW-1185">Reference proteome</keyword>
<evidence type="ECO:0000256" key="9">
    <source>
        <dbReference type="SAM" id="Phobius"/>
    </source>
</evidence>
<keyword evidence="11" id="KW-0966">Cell projection</keyword>
<evidence type="ECO:0000259" key="10">
    <source>
        <dbReference type="PROSITE" id="PS51123"/>
    </source>
</evidence>
<protein>
    <submittedName>
        <fullName evidence="11">Flagellar motor protein MotD</fullName>
    </submittedName>
</protein>
<dbReference type="RefSeq" id="WP_155710476.1">
    <property type="nucleotide sequence ID" value="NZ_BMWU01000029.1"/>
</dbReference>
<dbReference type="NCBIfam" id="NF006541">
    <property type="entry name" value="PRK09038.1"/>
    <property type="match status" value="1"/>
</dbReference>
<keyword evidence="11" id="KW-0969">Cilium</keyword>
<dbReference type="GO" id="GO:0005886">
    <property type="term" value="C:plasma membrane"/>
    <property type="evidence" value="ECO:0007669"/>
    <property type="project" value="UniProtKB-SubCell"/>
</dbReference>
<comment type="similarity">
    <text evidence="2">Belongs to the MotB family.</text>
</comment>
<dbReference type="PANTHER" id="PTHR30329:SF20">
    <property type="entry name" value="EXPORTED PROTEIN"/>
    <property type="match status" value="1"/>
</dbReference>
<evidence type="ECO:0000256" key="3">
    <source>
        <dbReference type="ARBA" id="ARBA00022475"/>
    </source>
</evidence>
<evidence type="ECO:0000256" key="1">
    <source>
        <dbReference type="ARBA" id="ARBA00004162"/>
    </source>
</evidence>
<dbReference type="InterPro" id="IPR025713">
    <property type="entry name" value="MotB-like_N_dom"/>
</dbReference>
<dbReference type="Pfam" id="PF13677">
    <property type="entry name" value="MotB_plug"/>
    <property type="match status" value="1"/>
</dbReference>
<sequence>MSFQYRRARRPFDEEPENHERWLISYADFITLLLAFFVVMYAISSVNIGRYRIFSDSLGEALGGQGANVKPNTEVLNQPLPNPNLKKRQELMKQERASMTKLAQDLQSTMAPLVKEGKVRVTQNSRGVSVEINASVLFDPAEAKLTEESREALTAVATLLKSDPHAVQVEGHTDDQPVRNIYPSNWELSSMRAATVVRLFIESGVAPERLTAVGHASNHPVAPNDDPVGRARNRRVAVTILSTVPDPETEIPTAADDVPAAPAPQPAQ</sequence>
<keyword evidence="6 7" id="KW-0472">Membrane</keyword>
<dbReference type="InterPro" id="IPR050330">
    <property type="entry name" value="Bact_OuterMem_StrucFunc"/>
</dbReference>
<dbReference type="EMBL" id="WNWM01000002">
    <property type="protein sequence ID" value="MUI14692.1"/>
    <property type="molecule type" value="Genomic_DNA"/>
</dbReference>
<proteinExistence type="inferred from homology"/>
<dbReference type="AlphaFoldDB" id="A0A6I3XN78"/>
<evidence type="ECO:0000256" key="2">
    <source>
        <dbReference type="ARBA" id="ARBA00008914"/>
    </source>
</evidence>
<dbReference type="PROSITE" id="PS51123">
    <property type="entry name" value="OMPA_2"/>
    <property type="match status" value="1"/>
</dbReference>